<proteinExistence type="predicted"/>
<feature type="region of interest" description="Disordered" evidence="1">
    <location>
        <begin position="1"/>
        <end position="63"/>
    </location>
</feature>
<gene>
    <name evidence="2" type="ORF">I2F25_09530</name>
</gene>
<evidence type="ECO:0000256" key="1">
    <source>
        <dbReference type="SAM" id="MobiDB-lite"/>
    </source>
</evidence>
<reference evidence="2 3" key="1">
    <citation type="submission" date="2019-08" db="EMBL/GenBank/DDBJ databases">
        <title>Five species of Acinetobacter isolated from floral nectar and animal pollinators.</title>
        <authorList>
            <person name="Hendry T.A."/>
        </authorList>
    </citation>
    <scope>NUCLEOTIDE SEQUENCE [LARGE SCALE GENOMIC DNA]</scope>
    <source>
        <strain evidence="2 3">MD18.27</strain>
    </source>
</reference>
<keyword evidence="3" id="KW-1185">Reference proteome</keyword>
<evidence type="ECO:0000313" key="3">
    <source>
        <dbReference type="Proteomes" id="UP001339883"/>
    </source>
</evidence>
<dbReference type="Proteomes" id="UP001339883">
    <property type="component" value="Unassembled WGS sequence"/>
</dbReference>
<protein>
    <submittedName>
        <fullName evidence="2">Uncharacterized protein</fullName>
    </submittedName>
</protein>
<dbReference type="EMBL" id="VTDN01000007">
    <property type="protein sequence ID" value="MEB5477279.1"/>
    <property type="molecule type" value="Genomic_DNA"/>
</dbReference>
<feature type="compositionally biased region" description="Polar residues" evidence="1">
    <location>
        <begin position="23"/>
        <end position="63"/>
    </location>
</feature>
<name>A0ABU6DTV2_9GAMM</name>
<comment type="caution">
    <text evidence="2">The sequence shown here is derived from an EMBL/GenBank/DDBJ whole genome shotgun (WGS) entry which is preliminary data.</text>
</comment>
<dbReference type="RefSeq" id="WP_325775656.1">
    <property type="nucleotide sequence ID" value="NZ_VTDN01000007.1"/>
</dbReference>
<sequence>MCGGKVVQTDPEAEAQAAADKAVTQTNLKKSLRNRANQDSVLASADTSGSTTQAQNKTTLGGG</sequence>
<organism evidence="2 3">
    <name type="scientific">Acinetobacter pollinis</name>
    <dbReference type="NCBI Taxonomy" id="2605270"/>
    <lineage>
        <taxon>Bacteria</taxon>
        <taxon>Pseudomonadati</taxon>
        <taxon>Pseudomonadota</taxon>
        <taxon>Gammaproteobacteria</taxon>
        <taxon>Moraxellales</taxon>
        <taxon>Moraxellaceae</taxon>
        <taxon>Acinetobacter</taxon>
    </lineage>
</organism>
<accession>A0ABU6DTV2</accession>
<evidence type="ECO:0000313" key="2">
    <source>
        <dbReference type="EMBL" id="MEB5477279.1"/>
    </source>
</evidence>